<feature type="compositionally biased region" description="Low complexity" evidence="1">
    <location>
        <begin position="599"/>
        <end position="641"/>
    </location>
</feature>
<evidence type="ECO:0000313" key="4">
    <source>
        <dbReference type="Proteomes" id="UP001479290"/>
    </source>
</evidence>
<feature type="region of interest" description="Disordered" evidence="1">
    <location>
        <begin position="521"/>
        <end position="551"/>
    </location>
</feature>
<feature type="signal peptide" evidence="2">
    <location>
        <begin position="1"/>
        <end position="28"/>
    </location>
</feature>
<organism evidence="3 4">
    <name type="scientific">Culter alburnus</name>
    <name type="common">Topmouth culter</name>
    <dbReference type="NCBI Taxonomy" id="194366"/>
    <lineage>
        <taxon>Eukaryota</taxon>
        <taxon>Metazoa</taxon>
        <taxon>Chordata</taxon>
        <taxon>Craniata</taxon>
        <taxon>Vertebrata</taxon>
        <taxon>Euteleostomi</taxon>
        <taxon>Actinopterygii</taxon>
        <taxon>Neopterygii</taxon>
        <taxon>Teleostei</taxon>
        <taxon>Ostariophysi</taxon>
        <taxon>Cypriniformes</taxon>
        <taxon>Xenocyprididae</taxon>
        <taxon>Xenocypridinae</taxon>
        <taxon>Culter</taxon>
    </lineage>
</organism>
<feature type="compositionally biased region" description="Low complexity" evidence="1">
    <location>
        <begin position="1384"/>
        <end position="1400"/>
    </location>
</feature>
<feature type="compositionally biased region" description="Low complexity" evidence="1">
    <location>
        <begin position="1479"/>
        <end position="1499"/>
    </location>
</feature>
<reference evidence="3 4" key="1">
    <citation type="submission" date="2024-05" db="EMBL/GenBank/DDBJ databases">
        <title>A high-quality chromosomal-level genome assembly of Topmouth culter (Culter alburnus).</title>
        <authorList>
            <person name="Zhao H."/>
        </authorList>
    </citation>
    <scope>NUCLEOTIDE SEQUENCE [LARGE SCALE GENOMIC DNA]</scope>
    <source>
        <strain evidence="3">CATC2023</strain>
        <tissue evidence="3">Muscle</tissue>
    </source>
</reference>
<feature type="compositionally biased region" description="Polar residues" evidence="1">
    <location>
        <begin position="183"/>
        <end position="202"/>
    </location>
</feature>
<feature type="compositionally biased region" description="Low complexity" evidence="1">
    <location>
        <begin position="164"/>
        <end position="182"/>
    </location>
</feature>
<proteinExistence type="predicted"/>
<keyword evidence="4" id="KW-1185">Reference proteome</keyword>
<feature type="compositionally biased region" description="Polar residues" evidence="1">
    <location>
        <begin position="1307"/>
        <end position="1320"/>
    </location>
</feature>
<feature type="region of interest" description="Disordered" evidence="1">
    <location>
        <begin position="1076"/>
        <end position="1114"/>
    </location>
</feature>
<feature type="region of interest" description="Disordered" evidence="1">
    <location>
        <begin position="1431"/>
        <end position="1499"/>
    </location>
</feature>
<dbReference type="Proteomes" id="UP001479290">
    <property type="component" value="Unassembled WGS sequence"/>
</dbReference>
<evidence type="ECO:0000256" key="1">
    <source>
        <dbReference type="SAM" id="MobiDB-lite"/>
    </source>
</evidence>
<feature type="compositionally biased region" description="Low complexity" evidence="1">
    <location>
        <begin position="1076"/>
        <end position="1095"/>
    </location>
</feature>
<sequence>MYFFAMDLGWNRVPILLILLIFWKHAVGHKGWSPQDLHPQRKGPVHKVFSPRGAQSSVLEAPVTGSIPFEEVASNVLAGKSLNANGSRFSLSHQYVKGGGSSSYESMSHTLSAPSASVSASMVLPQNQLGSDSITSLLQLQSSFSPSVQDIANQTGPQLVEISSPLSAQSSSSTGSSANSLSKFTYTSQGSSRPQKAGSSRQLVSTQGVSGLLLQSLPSSTASQNIPGSSAYTKLAASPLGVSQSTSGQSSYSQYTSGSQSLAGTQLAASRQYVPTSFQPEVTTSQYASKFSLGAKVPVSSWYYPATQSGSSLSQSPPFQMWQPSTSTTKGLQASSTVASQGFQTSGASQSISQSHSRLFSLSSASTDPASTLQLQGTSSQYAPALDSKVLVYSQAAPSGSSSLSQPSQLKLSTSRWSQGFQTSGTVTSQSSSPSQGSKAPSRFSSLTSASTGQLASTQTGSTFTDGSSLPLQGTSSQYTPAALAAKVPVYNRAPPSGSSLSLSQPSQLKPWHQLEGFQASGTVSQGSQTSGTATSQSSSPSQGSKAPSRFSSLTLASTGQFASTQTGSTFTDGSSLLLQGTSSQYTPAAKVPVYSRVPPSGSSLSLSQPSQLKPSTSMWSQGFQTSGTVTSQSSSPSQGSKAPSRFSSLTSASTGQFASTQTGSTFTDGSSLLLQGTSSQYTPAALAAKVPVYSRVPPSGSSLSLSQPSQLKPSTSMWSQGFQTSGTVTSQSSSPSQGSKAPSRFSSLTSASTGQFASTQTGSTFTDGSSLLLQGTSSQYTPAALAAKVPVYNRAPPSGSSLSLSQPSQLKPSTSRWSQGFPASGTVASQGFQTSGTVTSQSSSLSQGSKAPSRISVLTPASPGQLASTQEGSDRSSGLSSQSQSASSQYSPGSPAYAKYQSFIDSSSQATSDQSSFDLHAPTSQSRAGTQLAGSSHSVPKQTGSAFTDGFSLQLQGTSSQYAPALAAKVPVSSWAAPSGYSLSQPSQWQPSISRLSQGFRVSGTVASQSSALSQDFKAPSRFSTLTSAASPGQFASTQTGIAFTDGSPLPLQGTSSQYTPAALAAKVPVYNRAPPSGSSLSLSQPSQLKPSTSRWSQGFPASGTVASQGFQTSGTVTSQSSALSQDFKAPSRFSTLTSAASPGQFASTQTGISFTDGSPLPLQGTSSQYTPAALVAKVPVYNRAPPSGSSLSLSQPSQLKPSTSRWPQGFQASGTVVSQSSSLFQDSKAPSRISVLAPAASPGQFASTQGSGRYSGLSSQSQSASSQYRLGSPAYIKYGSSLDVSSQSTSDQSAFDSYASSSQSRTDTQLAGSSSYVPTQTGSTFTDGSSLQLQGTSSLYAPAVVAKVPVYSQFTPSGSLLSQLLPSASSWSQGFQASGTAVSQSSSSSQTPQFSSASVMPALSPPVNSVAQSSSSVIRRQMSPGLFASVQHPTDSMTSSLGSNVQAASQGMFSGQSSDSTSVISSRYASYDQKPLSNSRPSQSSSASGRYSSSVKG</sequence>
<name>A0AAW1ZWN1_CULAL</name>
<feature type="compositionally biased region" description="Low complexity" evidence="1">
    <location>
        <begin position="698"/>
        <end position="740"/>
    </location>
</feature>
<feature type="region of interest" description="Disordered" evidence="1">
    <location>
        <begin position="415"/>
        <end position="469"/>
    </location>
</feature>
<feature type="compositionally biased region" description="Polar residues" evidence="1">
    <location>
        <begin position="1433"/>
        <end position="1470"/>
    </location>
</feature>
<keyword evidence="2" id="KW-0732">Signal</keyword>
<feature type="compositionally biased region" description="Low complexity" evidence="1">
    <location>
        <begin position="876"/>
        <end position="894"/>
    </location>
</feature>
<feature type="compositionally biased region" description="Low complexity" evidence="1">
    <location>
        <begin position="830"/>
        <end position="850"/>
    </location>
</feature>
<feature type="region of interest" description="Disordered" evidence="1">
    <location>
        <begin position="912"/>
        <end position="944"/>
    </location>
</feature>
<feature type="region of interest" description="Disordered" evidence="1">
    <location>
        <begin position="164"/>
        <end position="202"/>
    </location>
</feature>
<feature type="region of interest" description="Disordered" evidence="1">
    <location>
        <begin position="796"/>
        <end position="894"/>
    </location>
</feature>
<accession>A0AAW1ZWN1</accession>
<feature type="region of interest" description="Disordered" evidence="1">
    <location>
        <begin position="698"/>
        <end position="748"/>
    </location>
</feature>
<comment type="caution">
    <text evidence="3">The sequence shown here is derived from an EMBL/GenBank/DDBJ whole genome shotgun (WGS) entry which is preliminary data.</text>
</comment>
<feature type="compositionally biased region" description="Polar residues" evidence="1">
    <location>
        <begin position="1140"/>
        <end position="1158"/>
    </location>
</feature>
<feature type="region of interest" description="Disordered" evidence="1">
    <location>
        <begin position="598"/>
        <end position="649"/>
    </location>
</feature>
<feature type="compositionally biased region" description="Low complexity" evidence="1">
    <location>
        <begin position="797"/>
        <end position="816"/>
    </location>
</feature>
<feature type="compositionally biased region" description="Polar residues" evidence="1">
    <location>
        <begin position="923"/>
        <end position="944"/>
    </location>
</feature>
<dbReference type="EMBL" id="JAWDJR010000012">
    <property type="protein sequence ID" value="KAK9965896.1"/>
    <property type="molecule type" value="Genomic_DNA"/>
</dbReference>
<protein>
    <submittedName>
        <fullName evidence="3">Uncharacterized protein</fullName>
    </submittedName>
</protein>
<feature type="region of interest" description="Disordered" evidence="1">
    <location>
        <begin position="1187"/>
        <end position="1213"/>
    </location>
</feature>
<evidence type="ECO:0000256" key="2">
    <source>
        <dbReference type="SAM" id="SignalP"/>
    </source>
</evidence>
<feature type="compositionally biased region" description="Low complexity" evidence="1">
    <location>
        <begin position="521"/>
        <end position="545"/>
    </location>
</feature>
<feature type="compositionally biased region" description="Low complexity" evidence="1">
    <location>
        <begin position="415"/>
        <end position="438"/>
    </location>
</feature>
<feature type="region of interest" description="Disordered" evidence="1">
    <location>
        <begin position="1140"/>
        <end position="1167"/>
    </location>
</feature>
<feature type="compositionally biased region" description="Low complexity" evidence="1">
    <location>
        <begin position="1187"/>
        <end position="1206"/>
    </location>
</feature>
<gene>
    <name evidence="3" type="ORF">ABG768_004961</name>
</gene>
<feature type="region of interest" description="Disordered" evidence="1">
    <location>
        <begin position="1384"/>
        <end position="1403"/>
    </location>
</feature>
<feature type="compositionally biased region" description="Polar residues" evidence="1">
    <location>
        <begin position="443"/>
        <end position="469"/>
    </location>
</feature>
<feature type="chain" id="PRO_5043385417" evidence="2">
    <location>
        <begin position="29"/>
        <end position="1499"/>
    </location>
</feature>
<feature type="region of interest" description="Disordered" evidence="1">
    <location>
        <begin position="1295"/>
        <end position="1320"/>
    </location>
</feature>
<evidence type="ECO:0000313" key="3">
    <source>
        <dbReference type="EMBL" id="KAK9965896.1"/>
    </source>
</evidence>
<feature type="compositionally biased region" description="Low complexity" evidence="1">
    <location>
        <begin position="1295"/>
        <end position="1306"/>
    </location>
</feature>